<feature type="compositionally biased region" description="Polar residues" evidence="1">
    <location>
        <begin position="7"/>
        <end position="25"/>
    </location>
</feature>
<evidence type="ECO:0000313" key="3">
    <source>
        <dbReference type="Proteomes" id="UP000557566"/>
    </source>
</evidence>
<sequence length="120" mass="13145">MPALLQDPSSVSQQAPNPTASVSQIKKTKQPSHRNEGVAWETLLSSSASCLPESLPPDSSRKPAINFLLQLDPGPSRAPFFFADRILTPSDLWFASLQPFYPKCRIEPNGLSSVEAQRQP</sequence>
<protein>
    <submittedName>
        <fullName evidence="2">Uncharacterized protein</fullName>
    </submittedName>
</protein>
<name>A0A8H4V6P9_9HYPO</name>
<reference evidence="2 3" key="1">
    <citation type="journal article" date="2020" name="Genome Biol. Evol.">
        <title>A new high-quality draft genome assembly of the Chinese cordyceps Ophiocordyceps sinensis.</title>
        <authorList>
            <person name="Shu R."/>
            <person name="Zhang J."/>
            <person name="Meng Q."/>
            <person name="Zhang H."/>
            <person name="Zhou G."/>
            <person name="Li M."/>
            <person name="Wu P."/>
            <person name="Zhao Y."/>
            <person name="Chen C."/>
            <person name="Qin Q."/>
        </authorList>
    </citation>
    <scope>NUCLEOTIDE SEQUENCE [LARGE SCALE GENOMIC DNA]</scope>
    <source>
        <strain evidence="2 3">IOZ07</strain>
    </source>
</reference>
<dbReference type="EMBL" id="JAAVMX010000003">
    <property type="protein sequence ID" value="KAF4510018.1"/>
    <property type="molecule type" value="Genomic_DNA"/>
</dbReference>
<keyword evidence="3" id="KW-1185">Reference proteome</keyword>
<evidence type="ECO:0000313" key="2">
    <source>
        <dbReference type="EMBL" id="KAF4510018.1"/>
    </source>
</evidence>
<dbReference type="AlphaFoldDB" id="A0A8H4V6P9"/>
<feature type="region of interest" description="Disordered" evidence="1">
    <location>
        <begin position="1"/>
        <end position="35"/>
    </location>
</feature>
<accession>A0A8H4V6P9</accession>
<organism evidence="2 3">
    <name type="scientific">Ophiocordyceps sinensis</name>
    <dbReference type="NCBI Taxonomy" id="72228"/>
    <lineage>
        <taxon>Eukaryota</taxon>
        <taxon>Fungi</taxon>
        <taxon>Dikarya</taxon>
        <taxon>Ascomycota</taxon>
        <taxon>Pezizomycotina</taxon>
        <taxon>Sordariomycetes</taxon>
        <taxon>Hypocreomycetidae</taxon>
        <taxon>Hypocreales</taxon>
        <taxon>Ophiocordycipitaceae</taxon>
        <taxon>Ophiocordyceps</taxon>
    </lineage>
</organism>
<comment type="caution">
    <text evidence="2">The sequence shown here is derived from an EMBL/GenBank/DDBJ whole genome shotgun (WGS) entry which is preliminary data.</text>
</comment>
<evidence type="ECO:0000256" key="1">
    <source>
        <dbReference type="SAM" id="MobiDB-lite"/>
    </source>
</evidence>
<dbReference type="Proteomes" id="UP000557566">
    <property type="component" value="Unassembled WGS sequence"/>
</dbReference>
<proteinExistence type="predicted"/>
<gene>
    <name evidence="2" type="ORF">G6O67_001945</name>
</gene>